<evidence type="ECO:0000313" key="3">
    <source>
        <dbReference type="EMBL" id="SVD68144.1"/>
    </source>
</evidence>
<dbReference type="CDD" id="cd22359">
    <property type="entry name" value="SfsA-like_bacterial"/>
    <property type="match status" value="1"/>
</dbReference>
<gene>
    <name evidence="3" type="ORF">METZ01_LOCUS420998</name>
</gene>
<dbReference type="Gene3D" id="3.40.1350.60">
    <property type="match status" value="1"/>
</dbReference>
<sequence length="209" mass="24236">MKFTDNLISGALIKRYKRFFVDVKVNNQIITAHCPNSGSMLGLLDKNNKIWISQSNNPKRKLKFTLELIKVKDSLVGVNTIFANKIVLEALNNKTIKEFSKFENIKTEAVYDANTRFDFLLKKYDRKVFLEVKNVTLSTKENVAEFPDAITSRGTKHLVKLLEAKKKGYESYILYLIQREDCDWFKIADKIDIEYKKAFIKAKKKGVKI</sequence>
<dbReference type="GO" id="GO:0003677">
    <property type="term" value="F:DNA binding"/>
    <property type="evidence" value="ECO:0007669"/>
    <property type="project" value="InterPro"/>
</dbReference>
<organism evidence="3">
    <name type="scientific">marine metagenome</name>
    <dbReference type="NCBI Taxonomy" id="408172"/>
    <lineage>
        <taxon>unclassified sequences</taxon>
        <taxon>metagenomes</taxon>
        <taxon>ecological metagenomes</taxon>
    </lineage>
</organism>
<accession>A0A382XB97</accession>
<evidence type="ECO:0008006" key="4">
    <source>
        <dbReference type="Google" id="ProtNLM"/>
    </source>
</evidence>
<proteinExistence type="inferred from homology"/>
<evidence type="ECO:0000259" key="1">
    <source>
        <dbReference type="Pfam" id="PF03749"/>
    </source>
</evidence>
<dbReference type="InterPro" id="IPR041465">
    <property type="entry name" value="SfsA_N"/>
</dbReference>
<dbReference type="EMBL" id="UINC01166282">
    <property type="protein sequence ID" value="SVD68144.1"/>
    <property type="molecule type" value="Genomic_DNA"/>
</dbReference>
<dbReference type="Pfam" id="PF17746">
    <property type="entry name" value="SfsA_N"/>
    <property type="match status" value="1"/>
</dbReference>
<dbReference type="AlphaFoldDB" id="A0A382XB97"/>
<feature type="domain" description="Sugar fermentation stimulation protein C-terminal" evidence="1">
    <location>
        <begin position="82"/>
        <end position="209"/>
    </location>
</feature>
<dbReference type="NCBIfam" id="TIGR00230">
    <property type="entry name" value="sfsA"/>
    <property type="match status" value="1"/>
</dbReference>
<feature type="non-terminal residue" evidence="3">
    <location>
        <position position="209"/>
    </location>
</feature>
<name>A0A382XB97_9ZZZZ</name>
<dbReference type="InterPro" id="IPR005224">
    <property type="entry name" value="SfsA"/>
</dbReference>
<evidence type="ECO:0000259" key="2">
    <source>
        <dbReference type="Pfam" id="PF17746"/>
    </source>
</evidence>
<dbReference type="Pfam" id="PF03749">
    <property type="entry name" value="SfsA"/>
    <property type="match status" value="1"/>
</dbReference>
<dbReference type="Gene3D" id="2.40.50.580">
    <property type="match status" value="1"/>
</dbReference>
<reference evidence="3" key="1">
    <citation type="submission" date="2018-05" db="EMBL/GenBank/DDBJ databases">
        <authorList>
            <person name="Lanie J.A."/>
            <person name="Ng W.-L."/>
            <person name="Kazmierczak K.M."/>
            <person name="Andrzejewski T.M."/>
            <person name="Davidsen T.M."/>
            <person name="Wayne K.J."/>
            <person name="Tettelin H."/>
            <person name="Glass J.I."/>
            <person name="Rusch D."/>
            <person name="Podicherti R."/>
            <person name="Tsui H.-C.T."/>
            <person name="Winkler M.E."/>
        </authorList>
    </citation>
    <scope>NUCLEOTIDE SEQUENCE</scope>
</reference>
<dbReference type="HAMAP" id="MF_00095">
    <property type="entry name" value="SfsA"/>
    <property type="match status" value="1"/>
</dbReference>
<dbReference type="PANTHER" id="PTHR30545:SF2">
    <property type="entry name" value="SUGAR FERMENTATION STIMULATION PROTEIN A"/>
    <property type="match status" value="1"/>
</dbReference>
<dbReference type="InterPro" id="IPR040452">
    <property type="entry name" value="SfsA_C"/>
</dbReference>
<dbReference type="PANTHER" id="PTHR30545">
    <property type="entry name" value="SUGAR FERMENTATION STIMULATION PROTEIN A"/>
    <property type="match status" value="1"/>
</dbReference>
<protein>
    <recommendedName>
        <fullName evidence="4">Sugar fermentation stimulation protein C-terminal domain-containing protein</fullName>
    </recommendedName>
</protein>
<feature type="domain" description="SfsA N-terminal OB" evidence="2">
    <location>
        <begin position="13"/>
        <end position="78"/>
    </location>
</feature>